<dbReference type="PANTHER" id="PTHR14624">
    <property type="entry name" value="DFG10 PROTEIN"/>
    <property type="match status" value="1"/>
</dbReference>
<dbReference type="EMBL" id="JAVRRG010000001">
    <property type="protein sequence ID" value="KAK5102558.1"/>
    <property type="molecule type" value="Genomic_DNA"/>
</dbReference>
<dbReference type="Proteomes" id="UP001345013">
    <property type="component" value="Unassembled WGS sequence"/>
</dbReference>
<feature type="transmembrane region" description="Helical" evidence="5">
    <location>
        <begin position="201"/>
        <end position="221"/>
    </location>
</feature>
<keyword evidence="8" id="KW-1185">Reference proteome</keyword>
<evidence type="ECO:0000256" key="2">
    <source>
        <dbReference type="ARBA" id="ARBA00022692"/>
    </source>
</evidence>
<comment type="function">
    <text evidence="5">Plays a key role in early steps of protein N-linked glycosylation by being involved in the conversion of polyprenol into dolichol. Acts as a polyprenal reductase that mediates the reduction of polyprenal into dolichal in a NADP-dependent mechanism. Dolichols are required for the synthesis of dolichol-linked monosaccharides and the oligosaccharide precursor used for N-glycosylation.</text>
</comment>
<dbReference type="EC" id="1.3.1.94" evidence="5"/>
<keyword evidence="5" id="KW-0521">NADP</keyword>
<sequence length="323" mass="37763">MGYDHDLLKDYNPDVIVWSIRAFYIFASYAILIVRFIPDLRSRFLNYGARADSAARYDIKDSVLPRWFRIQFDPVLDWLADITVPHSWFRHFYICSSLCSAYWLFAHLNLAHYFPSAFELSLTNPWEYRTMWARLLLQLQGLRRLYECVHVAKPSRSRMWVGHYVIGIAFYVVTDVAIWIEPALEAKMSSPPVGIRGITPLVILDAARVTACILIFFYSSYKQYQVHAYLAGLKEYRVPDHPIFEDTNLVCPHYGYEVNIYVALTMLTARDTRILNTTMLCATSFVVINLGVTADMTKKWQMQKFPKQRPEIAKRRRMLGSIW</sequence>
<gene>
    <name evidence="7" type="ORF">LTR24_000117</name>
</gene>
<comment type="catalytic activity">
    <reaction evidence="5">
        <text>a di-trans,poly-cis-dolichal + NADP(+) = a di-trans,poly-cis-polyprenal + NADPH + H(+)</text>
        <dbReference type="Rhea" id="RHEA:80727"/>
        <dbReference type="Rhea" id="RHEA-COMP:19536"/>
        <dbReference type="Rhea" id="RHEA-COMP:19537"/>
        <dbReference type="ChEBI" id="CHEBI:15378"/>
        <dbReference type="ChEBI" id="CHEBI:57783"/>
        <dbReference type="ChEBI" id="CHEBI:58349"/>
        <dbReference type="ChEBI" id="CHEBI:231623"/>
        <dbReference type="ChEBI" id="CHEBI:231637"/>
        <dbReference type="EC" id="1.3.1.94"/>
    </reaction>
    <physiologicalReaction direction="right-to-left" evidence="5">
        <dbReference type="Rhea" id="RHEA:80729"/>
    </physiologicalReaction>
</comment>
<evidence type="ECO:0000256" key="4">
    <source>
        <dbReference type="ARBA" id="ARBA00023136"/>
    </source>
</evidence>
<reference evidence="7 8" key="1">
    <citation type="submission" date="2023-08" db="EMBL/GenBank/DDBJ databases">
        <title>Black Yeasts Isolated from many extreme environments.</title>
        <authorList>
            <person name="Coleine C."/>
            <person name="Stajich J.E."/>
            <person name="Selbmann L."/>
        </authorList>
    </citation>
    <scope>NUCLEOTIDE SEQUENCE [LARGE SCALE GENOMIC DNA]</scope>
    <source>
        <strain evidence="7 8">CCFEE 5885</strain>
    </source>
</reference>
<feature type="domain" description="3-oxo-5-alpha-steroid 4-dehydrogenase C-terminal" evidence="6">
    <location>
        <begin position="208"/>
        <end position="308"/>
    </location>
</feature>
<accession>A0ABR0KQU7</accession>
<keyword evidence="5" id="KW-0560">Oxidoreductase</keyword>
<keyword evidence="2 5" id="KW-0812">Transmembrane</keyword>
<dbReference type="InterPro" id="IPR001104">
    <property type="entry name" value="3-oxo-5_a-steroid_4-DH_C"/>
</dbReference>
<comment type="caution">
    <text evidence="7">The sequence shown here is derived from an EMBL/GenBank/DDBJ whole genome shotgun (WGS) entry which is preliminary data.</text>
</comment>
<keyword evidence="4 5" id="KW-0472">Membrane</keyword>
<evidence type="ECO:0000256" key="5">
    <source>
        <dbReference type="RuleBase" id="RU367081"/>
    </source>
</evidence>
<dbReference type="PROSITE" id="PS50244">
    <property type="entry name" value="S5A_REDUCTASE"/>
    <property type="match status" value="1"/>
</dbReference>
<evidence type="ECO:0000256" key="3">
    <source>
        <dbReference type="ARBA" id="ARBA00022989"/>
    </source>
</evidence>
<dbReference type="InterPro" id="IPR039698">
    <property type="entry name" value="Dfg10/SRD5A3"/>
</dbReference>
<comment type="similarity">
    <text evidence="5">Belongs to the steroid 5-alpha reductase family. Polyprenal reductase subfamily.</text>
</comment>
<feature type="transmembrane region" description="Helical" evidence="5">
    <location>
        <begin position="161"/>
        <end position="180"/>
    </location>
</feature>
<feature type="transmembrane region" description="Helical" evidence="5">
    <location>
        <begin position="274"/>
        <end position="294"/>
    </location>
</feature>
<evidence type="ECO:0000256" key="1">
    <source>
        <dbReference type="ARBA" id="ARBA00004127"/>
    </source>
</evidence>
<keyword evidence="3 5" id="KW-1133">Transmembrane helix</keyword>
<name>A0ABR0KQU7_9EURO</name>
<evidence type="ECO:0000259" key="6">
    <source>
        <dbReference type="Pfam" id="PF02544"/>
    </source>
</evidence>
<proteinExistence type="inferred from homology"/>
<organism evidence="7 8">
    <name type="scientific">Lithohypha guttulata</name>
    <dbReference type="NCBI Taxonomy" id="1690604"/>
    <lineage>
        <taxon>Eukaryota</taxon>
        <taxon>Fungi</taxon>
        <taxon>Dikarya</taxon>
        <taxon>Ascomycota</taxon>
        <taxon>Pezizomycotina</taxon>
        <taxon>Eurotiomycetes</taxon>
        <taxon>Chaetothyriomycetidae</taxon>
        <taxon>Chaetothyriales</taxon>
        <taxon>Trichomeriaceae</taxon>
        <taxon>Lithohypha</taxon>
    </lineage>
</organism>
<evidence type="ECO:0000313" key="7">
    <source>
        <dbReference type="EMBL" id="KAK5102558.1"/>
    </source>
</evidence>
<evidence type="ECO:0000313" key="8">
    <source>
        <dbReference type="Proteomes" id="UP001345013"/>
    </source>
</evidence>
<feature type="transmembrane region" description="Helical" evidence="5">
    <location>
        <begin position="15"/>
        <end position="37"/>
    </location>
</feature>
<protein>
    <recommendedName>
        <fullName evidence="5">Polyprenal reductase</fullName>
        <ecNumber evidence="5">1.3.1.94</ecNumber>
    </recommendedName>
</protein>
<comment type="pathway">
    <text evidence="5">Protein modification; protein glycosylation.</text>
</comment>
<dbReference type="PANTHER" id="PTHR14624:SF0">
    <property type="entry name" value="POLYPRENOL REDUCTASE"/>
    <property type="match status" value="1"/>
</dbReference>
<comment type="subcellular location">
    <subcellularLocation>
        <location evidence="1">Endomembrane system</location>
        <topology evidence="1">Multi-pass membrane protein</topology>
    </subcellularLocation>
    <subcellularLocation>
        <location evidence="5">Endoplasmic reticulum membrane</location>
    </subcellularLocation>
</comment>
<dbReference type="Pfam" id="PF02544">
    <property type="entry name" value="Steroid_dh"/>
    <property type="match status" value="1"/>
</dbReference>
<keyword evidence="5" id="KW-0256">Endoplasmic reticulum</keyword>